<evidence type="ECO:0000313" key="4">
    <source>
        <dbReference type="Proteomes" id="UP000634455"/>
    </source>
</evidence>
<protein>
    <recommendedName>
        <fullName evidence="2">YHYH domain-containing protein</fullName>
    </recommendedName>
</protein>
<keyword evidence="4" id="KW-1185">Reference proteome</keyword>
<feature type="domain" description="YHYH" evidence="2">
    <location>
        <begin position="258"/>
        <end position="297"/>
    </location>
</feature>
<feature type="signal peptide" evidence="1">
    <location>
        <begin position="1"/>
        <end position="22"/>
    </location>
</feature>
<sequence>MWSKICLFASVSPACVMMGSMAYSGIDLSAFGADALVSEPTVVACTLENGEASQCAQIVVKYKPDNLGIGPFCPATVDDAGGIWDWDGEEAGLYRLDGEFFYMLADQGYDFTDGDGHVHMIDNATVRPTVDHACIAVEASEGAEMTILLPMTPVMAENATALRTVNKVGLALDGVPIFSDAPSVAVTGHLPALDTCGGHVDPGGWYHWHATSTDIDDVYRAHGVDAHCGEVEQQASAQFGYAFDGFAMFGSQEMDGATPTGLDECDGHIGVTPNAPDGEYHYHTTLDFPNLPTCLSGVQAQNNFTTTASAGVGAAAEFRDVGPGAPDQHRGLPPGFDKAAIELGVSEDALMQAINAAGGPQLDFSKAAEMLNVSEDALRGALPPPPQR</sequence>
<dbReference type="RefSeq" id="WP_189639597.1">
    <property type="nucleotide sequence ID" value="NZ_BMZF01000002.1"/>
</dbReference>
<feature type="domain" description="YHYH" evidence="2">
    <location>
        <begin position="148"/>
        <end position="252"/>
    </location>
</feature>
<dbReference type="Proteomes" id="UP000634455">
    <property type="component" value="Unassembled WGS sequence"/>
</dbReference>
<comment type="caution">
    <text evidence="3">The sequence shown here is derived from an EMBL/GenBank/DDBJ whole genome shotgun (WGS) entry which is preliminary data.</text>
</comment>
<evidence type="ECO:0000256" key="1">
    <source>
        <dbReference type="SAM" id="SignalP"/>
    </source>
</evidence>
<proteinExistence type="predicted"/>
<name>A0ABQ3CY29_9RHOB</name>
<gene>
    <name evidence="3" type="ORF">GCM10008927_11040</name>
</gene>
<accession>A0ABQ3CY29</accession>
<dbReference type="EMBL" id="BMZF01000002">
    <property type="protein sequence ID" value="GHA47895.1"/>
    <property type="molecule type" value="Genomic_DNA"/>
</dbReference>
<keyword evidence="1" id="KW-0732">Signal</keyword>
<evidence type="ECO:0000259" key="2">
    <source>
        <dbReference type="Pfam" id="PF14240"/>
    </source>
</evidence>
<feature type="chain" id="PRO_5045358893" description="YHYH domain-containing protein" evidence="1">
    <location>
        <begin position="23"/>
        <end position="388"/>
    </location>
</feature>
<reference evidence="4" key="1">
    <citation type="journal article" date="2019" name="Int. J. Syst. Evol. Microbiol.">
        <title>The Global Catalogue of Microorganisms (GCM) 10K type strain sequencing project: providing services to taxonomists for standard genome sequencing and annotation.</title>
        <authorList>
            <consortium name="The Broad Institute Genomics Platform"/>
            <consortium name="The Broad Institute Genome Sequencing Center for Infectious Disease"/>
            <person name="Wu L."/>
            <person name="Ma J."/>
        </authorList>
    </citation>
    <scope>NUCLEOTIDE SEQUENCE [LARGE SCALE GENOMIC DNA]</scope>
    <source>
        <strain evidence="4">KCTC 32465</strain>
    </source>
</reference>
<dbReference type="Pfam" id="PF14240">
    <property type="entry name" value="YHYH"/>
    <property type="match status" value="2"/>
</dbReference>
<dbReference type="InterPro" id="IPR025924">
    <property type="entry name" value="YHYH_dom"/>
</dbReference>
<organism evidence="3 4">
    <name type="scientific">Paramylibacter ulvae</name>
    <dbReference type="NCBI Taxonomy" id="1651968"/>
    <lineage>
        <taxon>Bacteria</taxon>
        <taxon>Pseudomonadati</taxon>
        <taxon>Pseudomonadota</taxon>
        <taxon>Alphaproteobacteria</taxon>
        <taxon>Rhodobacterales</taxon>
        <taxon>Paracoccaceae</taxon>
        <taxon>Paramylibacter</taxon>
    </lineage>
</organism>
<evidence type="ECO:0000313" key="3">
    <source>
        <dbReference type="EMBL" id="GHA47895.1"/>
    </source>
</evidence>